<evidence type="ECO:0000313" key="2">
    <source>
        <dbReference type="Proteomes" id="UP000465361"/>
    </source>
</evidence>
<keyword evidence="2" id="KW-1185">Reference proteome</keyword>
<sequence length="76" mass="8070">MFEAALAAIETNFPPGKLPGTETLGHTYIADSGNFGESGRDSAANTEGFDLAEANSSWGFTLDDKPTRHASDQHVQ</sequence>
<proteinExistence type="predicted"/>
<comment type="caution">
    <text evidence="1">The sequence shown here is derived from an EMBL/GenBank/DDBJ whole genome shotgun (WGS) entry which is preliminary data.</text>
</comment>
<dbReference type="RefSeq" id="WP_246216882.1">
    <property type="nucleotide sequence ID" value="NZ_BLKW01000004.1"/>
</dbReference>
<reference evidence="1 2" key="1">
    <citation type="journal article" date="2019" name="Emerg. Microbes Infect.">
        <title>Comprehensive subspecies identification of 175 nontuberculous mycobacteria species based on 7547 genomic profiles.</title>
        <authorList>
            <person name="Matsumoto Y."/>
            <person name="Kinjo T."/>
            <person name="Motooka D."/>
            <person name="Nabeya D."/>
            <person name="Jung N."/>
            <person name="Uechi K."/>
            <person name="Horii T."/>
            <person name="Iida T."/>
            <person name="Fujita J."/>
            <person name="Nakamura S."/>
        </authorList>
    </citation>
    <scope>NUCLEOTIDE SEQUENCE [LARGE SCALE GENOMIC DNA]</scope>
    <source>
        <strain evidence="1 2">JCM 17322</strain>
    </source>
</reference>
<dbReference type="AlphaFoldDB" id="A0A7I9Y1I4"/>
<name>A0A7I9Y1I4_9MYCO</name>
<organism evidence="1 2">
    <name type="scientific">Mycobacterium botniense</name>
    <dbReference type="NCBI Taxonomy" id="84962"/>
    <lineage>
        <taxon>Bacteria</taxon>
        <taxon>Bacillati</taxon>
        <taxon>Actinomycetota</taxon>
        <taxon>Actinomycetes</taxon>
        <taxon>Mycobacteriales</taxon>
        <taxon>Mycobacteriaceae</taxon>
        <taxon>Mycobacterium</taxon>
    </lineage>
</organism>
<gene>
    <name evidence="1" type="ORF">MBOT_33070</name>
</gene>
<evidence type="ECO:0000313" key="1">
    <source>
        <dbReference type="EMBL" id="GFG75942.1"/>
    </source>
</evidence>
<dbReference type="Proteomes" id="UP000465361">
    <property type="component" value="Unassembled WGS sequence"/>
</dbReference>
<dbReference type="EMBL" id="BLKW01000004">
    <property type="protein sequence ID" value="GFG75942.1"/>
    <property type="molecule type" value="Genomic_DNA"/>
</dbReference>
<accession>A0A7I9Y1I4</accession>
<protein>
    <submittedName>
        <fullName evidence="1">Uncharacterized protein</fullName>
    </submittedName>
</protein>